<organism evidence="1 2">
    <name type="scientific">Mycena metata</name>
    <dbReference type="NCBI Taxonomy" id="1033252"/>
    <lineage>
        <taxon>Eukaryota</taxon>
        <taxon>Fungi</taxon>
        <taxon>Dikarya</taxon>
        <taxon>Basidiomycota</taxon>
        <taxon>Agaricomycotina</taxon>
        <taxon>Agaricomycetes</taxon>
        <taxon>Agaricomycetidae</taxon>
        <taxon>Agaricales</taxon>
        <taxon>Marasmiineae</taxon>
        <taxon>Mycenaceae</taxon>
        <taxon>Mycena</taxon>
    </lineage>
</organism>
<dbReference type="Proteomes" id="UP001215598">
    <property type="component" value="Unassembled WGS sequence"/>
</dbReference>
<dbReference type="EMBL" id="JARKIB010000467">
    <property type="protein sequence ID" value="KAJ7705748.1"/>
    <property type="molecule type" value="Genomic_DNA"/>
</dbReference>
<reference evidence="1" key="1">
    <citation type="submission" date="2023-03" db="EMBL/GenBank/DDBJ databases">
        <title>Massive genome expansion in bonnet fungi (Mycena s.s.) driven by repeated elements and novel gene families across ecological guilds.</title>
        <authorList>
            <consortium name="Lawrence Berkeley National Laboratory"/>
            <person name="Harder C.B."/>
            <person name="Miyauchi S."/>
            <person name="Viragh M."/>
            <person name="Kuo A."/>
            <person name="Thoen E."/>
            <person name="Andreopoulos B."/>
            <person name="Lu D."/>
            <person name="Skrede I."/>
            <person name="Drula E."/>
            <person name="Henrissat B."/>
            <person name="Morin E."/>
            <person name="Kohler A."/>
            <person name="Barry K."/>
            <person name="LaButti K."/>
            <person name="Morin E."/>
            <person name="Salamov A."/>
            <person name="Lipzen A."/>
            <person name="Mereny Z."/>
            <person name="Hegedus B."/>
            <person name="Baldrian P."/>
            <person name="Stursova M."/>
            <person name="Weitz H."/>
            <person name="Taylor A."/>
            <person name="Grigoriev I.V."/>
            <person name="Nagy L.G."/>
            <person name="Martin F."/>
            <person name="Kauserud H."/>
        </authorList>
    </citation>
    <scope>NUCLEOTIDE SEQUENCE</scope>
    <source>
        <strain evidence="1">CBHHK182m</strain>
    </source>
</reference>
<evidence type="ECO:0000313" key="2">
    <source>
        <dbReference type="Proteomes" id="UP001215598"/>
    </source>
</evidence>
<gene>
    <name evidence="1" type="ORF">B0H16DRAFT_1482159</name>
</gene>
<sequence>MEYLELRSRTKADCWVAVFLWLNMIGVHSGAEGALPWVPELFRLELICHLWYLASAKESGRRARRTTAVCTTDLKQSLAASIIEQRRDRRGRSHGPLSTSATVPLAPSPHSKFLHLHPSSLAARRDYPSAWNTTRENEQIQRLGHWHDPTEHLRFRNTG</sequence>
<keyword evidence="2" id="KW-1185">Reference proteome</keyword>
<comment type="caution">
    <text evidence="1">The sequence shown here is derived from an EMBL/GenBank/DDBJ whole genome shotgun (WGS) entry which is preliminary data.</text>
</comment>
<accession>A0AAD7M8S1</accession>
<evidence type="ECO:0000313" key="1">
    <source>
        <dbReference type="EMBL" id="KAJ7705748.1"/>
    </source>
</evidence>
<proteinExistence type="predicted"/>
<dbReference type="AlphaFoldDB" id="A0AAD7M8S1"/>
<name>A0AAD7M8S1_9AGAR</name>
<protein>
    <submittedName>
        <fullName evidence="1">Uncharacterized protein</fullName>
    </submittedName>
</protein>